<protein>
    <submittedName>
        <fullName evidence="1">CBCO1 protein</fullName>
    </submittedName>
</protein>
<comment type="caution">
    <text evidence="1">The sequence shown here is derived from an EMBL/GenBank/DDBJ whole genome shotgun (WGS) entry which is preliminary data.</text>
</comment>
<sequence>LEEFLNFTHIKARLKKTILIYGYGAGFFWAKGMNFSLVQISRFMDLLNFFLENIRDKHLSSEENFKELEKAIVAIGVTNPEQRDDLDFFSIEQAKAIIDYFVTSLFEHYKAYEFIFHYPKDNPMLSEE</sequence>
<dbReference type="PANTHER" id="PTHR28457:SF3">
    <property type="entry name" value="CILIARY-ASSOCIATED CALCIUM-BINDING COILED-COIL PROTEIN 1"/>
    <property type="match status" value="1"/>
</dbReference>
<dbReference type="OrthoDB" id="2126027at2759"/>
<name>A0A7L1DEK1_9PASS</name>
<dbReference type="Proteomes" id="UP000553648">
    <property type="component" value="Unassembled WGS sequence"/>
</dbReference>
<accession>A0A7L1DEK1</accession>
<keyword evidence="2" id="KW-1185">Reference proteome</keyword>
<dbReference type="InterPro" id="IPR032727">
    <property type="entry name" value="CLAMP"/>
</dbReference>
<evidence type="ECO:0000313" key="2">
    <source>
        <dbReference type="Proteomes" id="UP000553648"/>
    </source>
</evidence>
<dbReference type="EMBL" id="VXBA01004424">
    <property type="protein sequence ID" value="NXM75245.1"/>
    <property type="molecule type" value="Genomic_DNA"/>
</dbReference>
<feature type="non-terminal residue" evidence="1">
    <location>
        <position position="1"/>
    </location>
</feature>
<dbReference type="AlphaFoldDB" id="A0A7L1DEK1"/>
<proteinExistence type="predicted"/>
<organism evidence="1 2">
    <name type="scientific">Serilophus lunatus</name>
    <name type="common">silver-breasted broadbill</name>
    <dbReference type="NCBI Taxonomy" id="239386"/>
    <lineage>
        <taxon>Eukaryota</taxon>
        <taxon>Metazoa</taxon>
        <taxon>Chordata</taxon>
        <taxon>Craniata</taxon>
        <taxon>Vertebrata</taxon>
        <taxon>Euteleostomi</taxon>
        <taxon>Archelosauria</taxon>
        <taxon>Archosauria</taxon>
        <taxon>Dinosauria</taxon>
        <taxon>Saurischia</taxon>
        <taxon>Theropoda</taxon>
        <taxon>Coelurosauria</taxon>
        <taxon>Aves</taxon>
        <taxon>Neognathae</taxon>
        <taxon>Neoaves</taxon>
        <taxon>Telluraves</taxon>
        <taxon>Australaves</taxon>
        <taxon>Passeriformes</taxon>
        <taxon>Eurylaimidae</taxon>
        <taxon>Serilophus</taxon>
    </lineage>
</organism>
<gene>
    <name evidence="1" type="primary">Cabcoco1</name>
    <name evidence="1" type="ORF">SERLUN_R02198</name>
</gene>
<reference evidence="1 2" key="1">
    <citation type="submission" date="2019-09" db="EMBL/GenBank/DDBJ databases">
        <title>Bird 10,000 Genomes (B10K) Project - Family phase.</title>
        <authorList>
            <person name="Zhang G."/>
        </authorList>
    </citation>
    <scope>NUCLEOTIDE SEQUENCE [LARGE SCALE GENOMIC DNA]</scope>
    <source>
        <strain evidence="1">B10K-DU-002-03</strain>
        <tissue evidence="1">Muscle</tissue>
    </source>
</reference>
<feature type="non-terminal residue" evidence="1">
    <location>
        <position position="128"/>
    </location>
</feature>
<dbReference type="PANTHER" id="PTHR28457">
    <property type="entry name" value="COILED-COIL DOMAIN-CONTAINING PROTEIN 189"/>
    <property type="match status" value="1"/>
</dbReference>
<evidence type="ECO:0000313" key="1">
    <source>
        <dbReference type="EMBL" id="NXM75245.1"/>
    </source>
</evidence>
<dbReference type="Pfam" id="PF14769">
    <property type="entry name" value="CLAMP"/>
    <property type="match status" value="1"/>
</dbReference>